<reference evidence="1 2" key="1">
    <citation type="submission" date="2011-08" db="EMBL/GenBank/DDBJ databases">
        <authorList>
            <person name="Weinstock G."/>
            <person name="Sodergren E."/>
            <person name="Clifton S."/>
            <person name="Fulton L."/>
            <person name="Fulton B."/>
            <person name="Courtney L."/>
            <person name="Fronick C."/>
            <person name="Harrison M."/>
            <person name="Strong C."/>
            <person name="Farmer C."/>
            <person name="Delahaunty K."/>
            <person name="Markovic C."/>
            <person name="Hall O."/>
            <person name="Minx P."/>
            <person name="Tomlinson C."/>
            <person name="Mitreva M."/>
            <person name="Hou S."/>
            <person name="Chen J."/>
            <person name="Wollam A."/>
            <person name="Pepin K.H."/>
            <person name="Johnson M."/>
            <person name="Bhonagiri V."/>
            <person name="Zhang X."/>
            <person name="Suruliraj S."/>
            <person name="Warren W."/>
            <person name="Chinwalla A."/>
            <person name="Mardis E.R."/>
            <person name="Wilson R.K."/>
        </authorList>
    </citation>
    <scope>NUCLEOTIDE SEQUENCE [LARGE SCALE GENOMIC DNA]</scope>
    <source>
        <strain evidence="1 2">F0432</strain>
    </source>
</reference>
<evidence type="ECO:0000313" key="1">
    <source>
        <dbReference type="EMBL" id="EHM53533.1"/>
    </source>
</evidence>
<organism evidence="1 2">
    <name type="scientific">Cardiobacterium valvarum F0432</name>
    <dbReference type="NCBI Taxonomy" id="797473"/>
    <lineage>
        <taxon>Bacteria</taxon>
        <taxon>Pseudomonadati</taxon>
        <taxon>Pseudomonadota</taxon>
        <taxon>Gammaproteobacteria</taxon>
        <taxon>Cardiobacteriales</taxon>
        <taxon>Cardiobacteriaceae</taxon>
        <taxon>Cardiobacterium</taxon>
    </lineage>
</organism>
<gene>
    <name evidence="1" type="ORF">HMPREF9080_01720</name>
</gene>
<comment type="caution">
    <text evidence="1">The sequence shown here is derived from an EMBL/GenBank/DDBJ whole genome shotgun (WGS) entry which is preliminary data.</text>
</comment>
<evidence type="ECO:0008006" key="3">
    <source>
        <dbReference type="Google" id="ProtNLM"/>
    </source>
</evidence>
<name>G9ZG20_9GAMM</name>
<dbReference type="HOGENOM" id="CLU_1802600_0_0_6"/>
<dbReference type="InterPro" id="IPR021960">
    <property type="entry name" value="DUF3577"/>
</dbReference>
<accession>G9ZG20</accession>
<evidence type="ECO:0000313" key="2">
    <source>
        <dbReference type="Proteomes" id="UP000004750"/>
    </source>
</evidence>
<dbReference type="Proteomes" id="UP000004750">
    <property type="component" value="Unassembled WGS sequence"/>
</dbReference>
<sequence>MATQNNNYFDFTADAVGYIDEVKVVKPRGNSFIALKATLLEGKDGQEKIPMDLILRGSQAAEVLNSLQTAWPQGFGHQGPAWFAGLRIGSLGVKPFTKKDGSPGAVLSGRLLAIKWLKIGKESVQVPPWQHDKQASAAERKVA</sequence>
<protein>
    <recommendedName>
        <fullName evidence="3">DUF3577 domain-containing protein</fullName>
    </recommendedName>
</protein>
<proteinExistence type="predicted"/>
<dbReference type="Pfam" id="PF12101">
    <property type="entry name" value="DUF3577"/>
    <property type="match status" value="1"/>
</dbReference>
<dbReference type="RefSeq" id="WP_006985723.1">
    <property type="nucleotide sequence ID" value="NZ_JH417931.1"/>
</dbReference>
<dbReference type="AlphaFoldDB" id="G9ZG20"/>
<dbReference type="EMBL" id="AGCM01000096">
    <property type="protein sequence ID" value="EHM53533.1"/>
    <property type="molecule type" value="Genomic_DNA"/>
</dbReference>